<comment type="caution">
    <text evidence="2">The sequence shown here is derived from an EMBL/GenBank/DDBJ whole genome shotgun (WGS) entry which is preliminary data.</text>
</comment>
<evidence type="ECO:0000259" key="1">
    <source>
        <dbReference type="Pfam" id="PF13579"/>
    </source>
</evidence>
<dbReference type="InterPro" id="IPR028098">
    <property type="entry name" value="Glyco_trans_4-like_N"/>
</dbReference>
<organism evidence="2 3">
    <name type="scientific">Candidatus Magnetaquiglobus chichijimensis</name>
    <dbReference type="NCBI Taxonomy" id="3141448"/>
    <lineage>
        <taxon>Bacteria</taxon>
        <taxon>Pseudomonadati</taxon>
        <taxon>Pseudomonadota</taxon>
        <taxon>Magnetococcia</taxon>
        <taxon>Magnetococcales</taxon>
        <taxon>Candidatus Magnetaquicoccaceae</taxon>
        <taxon>Candidatus Magnetaquiglobus</taxon>
    </lineage>
</organism>
<reference evidence="2 3" key="2">
    <citation type="submission" date="2024-09" db="EMBL/GenBank/DDBJ databases">
        <title>Draft genome sequence of Candidatus Magnetaquicoccaceae bacterium FCR-1.</title>
        <authorList>
            <person name="Shimoshige H."/>
            <person name="Shimamura S."/>
            <person name="Taoka A."/>
            <person name="Kobayashi H."/>
            <person name="Maekawa T."/>
        </authorList>
    </citation>
    <scope>NUCLEOTIDE SEQUENCE [LARGE SCALE GENOMIC DNA]</scope>
    <source>
        <strain evidence="2 3">FCR-1</strain>
    </source>
</reference>
<dbReference type="Pfam" id="PF13579">
    <property type="entry name" value="Glyco_trans_4_4"/>
    <property type="match status" value="1"/>
</dbReference>
<dbReference type="SUPFAM" id="SSF53756">
    <property type="entry name" value="UDP-Glycosyltransferase/glycogen phosphorylase"/>
    <property type="match status" value="1"/>
</dbReference>
<reference evidence="2 3" key="1">
    <citation type="submission" date="2024-05" db="EMBL/GenBank/DDBJ databases">
        <authorList>
            <consortium name="Candidatus Magnetaquicoccaceae bacterium FCR-1 genome sequencing consortium"/>
            <person name="Shimoshige H."/>
            <person name="Shimamura S."/>
            <person name="Taoka A."/>
            <person name="Kobayashi H."/>
            <person name="Maekawa T."/>
        </authorList>
    </citation>
    <scope>NUCLEOTIDE SEQUENCE [LARGE SCALE GENOMIC DNA]</scope>
    <source>
        <strain evidence="2 3">FCR-1</strain>
    </source>
</reference>
<name>A0ABQ0CBS1_9PROT</name>
<accession>A0ABQ0CBS1</accession>
<dbReference type="EMBL" id="BAAFGK010000004">
    <property type="protein sequence ID" value="GAB0058326.1"/>
    <property type="molecule type" value="Genomic_DNA"/>
</dbReference>
<gene>
    <name evidence="2" type="ORF">SIID45300_02674</name>
</gene>
<proteinExistence type="predicted"/>
<keyword evidence="3" id="KW-1185">Reference proteome</keyword>
<dbReference type="Proteomes" id="UP001628193">
    <property type="component" value="Unassembled WGS sequence"/>
</dbReference>
<protein>
    <recommendedName>
        <fullName evidence="1">Glycosyltransferase subfamily 4-like N-terminal domain-containing protein</fullName>
    </recommendedName>
</protein>
<feature type="domain" description="Glycosyltransferase subfamily 4-like N-terminal" evidence="1">
    <location>
        <begin position="77"/>
        <end position="194"/>
    </location>
</feature>
<dbReference type="Gene3D" id="3.40.50.2000">
    <property type="entry name" value="Glycogen Phosphorylase B"/>
    <property type="match status" value="1"/>
</dbReference>
<dbReference type="RefSeq" id="WP_420906001.1">
    <property type="nucleotide sequence ID" value="NZ_BAAFGK010000004.1"/>
</dbReference>
<evidence type="ECO:0000313" key="2">
    <source>
        <dbReference type="EMBL" id="GAB0058326.1"/>
    </source>
</evidence>
<evidence type="ECO:0000313" key="3">
    <source>
        <dbReference type="Proteomes" id="UP001628193"/>
    </source>
</evidence>
<sequence length="424" mass="47757">MRLLAISCMLPPILYPQAIQIGRLLRNCQMELVTVSAEFQNGNEMQGPENSLGTSCLEQIKIAHTPLLRGLSHRLALRLLPWYGRSPDEFVAWSHNAAAKVGQWLDDHPDAIQVMATFGEPMSDHLLGLTLKRRYGLPWLAHFSDPWSDNPFRRGQPLSQWKNRSLEQQVIKAADCLVFTSEETRQLVMRKYAPEWTSKSFVLAHSFDATAFPTNCSAPSTNDDDAIVLRYLGNFYGPRTPFPLIASLVRLLASHPRALEKVRVELIGTMSSWMYWHPLLRRLPKHLFTIQRTVPYASSLKLMMEADLLLVIDAPTELSVFLPSKLVDYIGSRRPILGIVPPGASQKLIAQLGGITAAPDRPEAIDAALLAGLEMARQSRLANEPWGAPAVRKQYEIERIASLFRERLAWTVEHSCQDKSIRQP</sequence>